<feature type="domain" description="EamA" evidence="8">
    <location>
        <begin position="158"/>
        <end position="290"/>
    </location>
</feature>
<feature type="domain" description="EamA" evidence="8">
    <location>
        <begin position="6"/>
        <end position="146"/>
    </location>
</feature>
<dbReference type="InterPro" id="IPR050638">
    <property type="entry name" value="AA-Vitamin_Transporters"/>
</dbReference>
<feature type="transmembrane region" description="Helical" evidence="7">
    <location>
        <begin position="131"/>
        <end position="148"/>
    </location>
</feature>
<dbReference type="GO" id="GO:0005886">
    <property type="term" value="C:plasma membrane"/>
    <property type="evidence" value="ECO:0007669"/>
    <property type="project" value="UniProtKB-SubCell"/>
</dbReference>
<dbReference type="InterPro" id="IPR037185">
    <property type="entry name" value="EmrE-like"/>
</dbReference>
<evidence type="ECO:0000256" key="1">
    <source>
        <dbReference type="ARBA" id="ARBA00004651"/>
    </source>
</evidence>
<dbReference type="GeneID" id="94551823"/>
<keyword evidence="5 7" id="KW-1133">Transmembrane helix</keyword>
<name>A0A6G7WEN5_9LACT</name>
<feature type="transmembrane region" description="Helical" evidence="7">
    <location>
        <begin position="187"/>
        <end position="207"/>
    </location>
</feature>
<dbReference type="PANTHER" id="PTHR32322">
    <property type="entry name" value="INNER MEMBRANE TRANSPORTER"/>
    <property type="match status" value="1"/>
</dbReference>
<dbReference type="KEGG" id="jpo:G7058_00950"/>
<feature type="transmembrane region" description="Helical" evidence="7">
    <location>
        <begin position="154"/>
        <end position="175"/>
    </location>
</feature>
<dbReference type="Pfam" id="PF00892">
    <property type="entry name" value="EamA"/>
    <property type="match status" value="2"/>
</dbReference>
<feature type="transmembrane region" description="Helical" evidence="7">
    <location>
        <begin position="248"/>
        <end position="268"/>
    </location>
</feature>
<dbReference type="Proteomes" id="UP000501830">
    <property type="component" value="Chromosome"/>
</dbReference>
<feature type="transmembrane region" description="Helical" evidence="7">
    <location>
        <begin position="72"/>
        <end position="91"/>
    </location>
</feature>
<evidence type="ECO:0000256" key="5">
    <source>
        <dbReference type="ARBA" id="ARBA00022989"/>
    </source>
</evidence>
<keyword evidence="4 7" id="KW-0812">Transmembrane</keyword>
<proteinExistence type="inferred from homology"/>
<evidence type="ECO:0000259" key="8">
    <source>
        <dbReference type="Pfam" id="PF00892"/>
    </source>
</evidence>
<feature type="transmembrane region" description="Helical" evidence="7">
    <location>
        <begin position="41"/>
        <end position="60"/>
    </location>
</feature>
<dbReference type="Gene3D" id="1.10.3730.20">
    <property type="match status" value="1"/>
</dbReference>
<reference evidence="9 10" key="1">
    <citation type="journal article" date="2017" name="Int. J. Syst. Evol. Microbiol.">
        <title>Jeotgalibaca porci sp. nov. and Jeotgalibaca arthritidis sp. nov., isolated from pigs, and emended description of the genus Jeotgalibaca.</title>
        <authorList>
            <person name="Zamora L."/>
            <person name="Perez-Sancho M."/>
            <person name="Dominguez L."/>
            <person name="Fernandez-Garayzabal J.F."/>
            <person name="Vela A.I."/>
        </authorList>
    </citation>
    <scope>NUCLEOTIDE SEQUENCE [LARGE SCALE GENOMIC DNA]</scope>
    <source>
        <strain evidence="9 10">CCUG 69148</strain>
    </source>
</reference>
<evidence type="ECO:0000256" key="2">
    <source>
        <dbReference type="ARBA" id="ARBA00007362"/>
    </source>
</evidence>
<sequence length="306" mass="33579">MNNRIKGILLAAFGGSMWGVSGIFAQSLFTHYTVSSEWLVGIRLLFSGILILGYSFFVNKENILLPFYQRKTALKLVIFSLFGMIGVQYFFYKGIELGNASTATILQFAAPIFVYAYTVLAGEKKATLREIVLVLFTFFGVLLIVTNGDLKSMSISPLGLIFGIASALAVAFYSIQPRSLLAEFGPTVIVGWGMILGSIPFQFVAPITEPGFQLTWHSLILLLLIIVFGTSLSFISYFASLSYITPSLASIMTALEPLLAAVLSVVVFKQIFGFFEILGIFIVMIAVLLLASTKEEAYVEMVNEQI</sequence>
<feature type="transmembrane region" description="Helical" evidence="7">
    <location>
        <begin position="274"/>
        <end position="291"/>
    </location>
</feature>
<evidence type="ECO:0000313" key="9">
    <source>
        <dbReference type="EMBL" id="QIK50754.1"/>
    </source>
</evidence>
<protein>
    <submittedName>
        <fullName evidence="9">EamA family transporter</fullName>
    </submittedName>
</protein>
<evidence type="ECO:0000256" key="3">
    <source>
        <dbReference type="ARBA" id="ARBA00022475"/>
    </source>
</evidence>
<keyword evidence="10" id="KW-1185">Reference proteome</keyword>
<evidence type="ECO:0000256" key="7">
    <source>
        <dbReference type="SAM" id="Phobius"/>
    </source>
</evidence>
<comment type="similarity">
    <text evidence="2">Belongs to the EamA transporter family.</text>
</comment>
<dbReference type="RefSeq" id="WP_166061791.1">
    <property type="nucleotide sequence ID" value="NZ_CP049889.1"/>
</dbReference>
<feature type="transmembrane region" description="Helical" evidence="7">
    <location>
        <begin position="97"/>
        <end position="119"/>
    </location>
</feature>
<dbReference type="PANTHER" id="PTHR32322:SF18">
    <property type="entry name" value="S-ADENOSYLMETHIONINE_S-ADENOSYLHOMOCYSTEINE TRANSPORTER"/>
    <property type="match status" value="1"/>
</dbReference>
<dbReference type="EMBL" id="CP049889">
    <property type="protein sequence ID" value="QIK50754.1"/>
    <property type="molecule type" value="Genomic_DNA"/>
</dbReference>
<keyword evidence="3" id="KW-1003">Cell membrane</keyword>
<organism evidence="9 10">
    <name type="scientific">Jeotgalibaca porci</name>
    <dbReference type="NCBI Taxonomy" id="1868793"/>
    <lineage>
        <taxon>Bacteria</taxon>
        <taxon>Bacillati</taxon>
        <taxon>Bacillota</taxon>
        <taxon>Bacilli</taxon>
        <taxon>Lactobacillales</taxon>
        <taxon>Carnobacteriaceae</taxon>
        <taxon>Jeotgalibaca</taxon>
    </lineage>
</organism>
<evidence type="ECO:0000313" key="10">
    <source>
        <dbReference type="Proteomes" id="UP000501830"/>
    </source>
</evidence>
<evidence type="ECO:0000256" key="6">
    <source>
        <dbReference type="ARBA" id="ARBA00023136"/>
    </source>
</evidence>
<evidence type="ECO:0000256" key="4">
    <source>
        <dbReference type="ARBA" id="ARBA00022692"/>
    </source>
</evidence>
<dbReference type="AlphaFoldDB" id="A0A6G7WEN5"/>
<keyword evidence="6 7" id="KW-0472">Membrane</keyword>
<feature type="transmembrane region" description="Helical" evidence="7">
    <location>
        <begin position="219"/>
        <end position="241"/>
    </location>
</feature>
<comment type="subcellular location">
    <subcellularLocation>
        <location evidence="1">Cell membrane</location>
        <topology evidence="1">Multi-pass membrane protein</topology>
    </subcellularLocation>
</comment>
<dbReference type="SUPFAM" id="SSF103481">
    <property type="entry name" value="Multidrug resistance efflux transporter EmrE"/>
    <property type="match status" value="2"/>
</dbReference>
<gene>
    <name evidence="9" type="ORF">G7058_00950</name>
</gene>
<dbReference type="InterPro" id="IPR000620">
    <property type="entry name" value="EamA_dom"/>
</dbReference>
<accession>A0A6G7WEN5</accession>